<dbReference type="FunFam" id="3.50.30.20:FF:000001">
    <property type="entry name" value="Carbamoyl-phosphate synthase small chain"/>
    <property type="match status" value="1"/>
</dbReference>
<keyword evidence="7 11" id="KW-0315">Glutamine amidotransferase</keyword>
<evidence type="ECO:0000256" key="7">
    <source>
        <dbReference type="ARBA" id="ARBA00022962"/>
    </source>
</evidence>
<dbReference type="SMART" id="SM01097">
    <property type="entry name" value="CPSase_sm_chain"/>
    <property type="match status" value="1"/>
</dbReference>
<feature type="binding site" evidence="11">
    <location>
        <position position="251"/>
    </location>
    <ligand>
        <name>L-glutamine</name>
        <dbReference type="ChEBI" id="CHEBI:58359"/>
    </ligand>
</feature>
<dbReference type="HAMAP" id="MF_01209">
    <property type="entry name" value="CPSase_S_chain"/>
    <property type="match status" value="1"/>
</dbReference>
<evidence type="ECO:0000256" key="4">
    <source>
        <dbReference type="ARBA" id="ARBA00022598"/>
    </source>
</evidence>
<keyword evidence="8 11" id="KW-0665">Pyrimidine biosynthesis</keyword>
<dbReference type="Pfam" id="PF00117">
    <property type="entry name" value="GATase"/>
    <property type="match status" value="1"/>
</dbReference>
<feature type="binding site" evidence="11">
    <location>
        <position position="254"/>
    </location>
    <ligand>
        <name>L-glutamine</name>
        <dbReference type="ChEBI" id="CHEBI:58359"/>
    </ligand>
</feature>
<feature type="binding site" evidence="11">
    <location>
        <position position="295"/>
    </location>
    <ligand>
        <name>L-glutamine</name>
        <dbReference type="ChEBI" id="CHEBI:58359"/>
    </ligand>
</feature>
<dbReference type="PRINTS" id="PR00099">
    <property type="entry name" value="CPSGATASE"/>
</dbReference>
<comment type="function">
    <text evidence="11">Small subunit of the glutamine-dependent carbamoyl phosphate synthetase (CPSase). CPSase catalyzes the formation of carbamoyl phosphate from the ammonia moiety of glutamine, carbonate, and phosphate donated by ATP, constituting the first step of 2 biosynthetic pathways, one leading to arginine and/or urea and the other to pyrimidine nucleotides. The small subunit (glutamine amidotransferase) binds and cleaves glutamine to supply the large subunit with the substrate ammonia.</text>
</comment>
<evidence type="ECO:0000256" key="5">
    <source>
        <dbReference type="ARBA" id="ARBA00022741"/>
    </source>
</evidence>
<dbReference type="EMBL" id="CABMJJ010000009">
    <property type="protein sequence ID" value="VVC03763.1"/>
    <property type="molecule type" value="Genomic_DNA"/>
</dbReference>
<keyword evidence="11" id="KW-0055">Arginine biosynthesis</keyword>
<comment type="caution">
    <text evidence="13">The sequence shown here is derived from an EMBL/GenBank/DDBJ whole genome shotgun (WGS) entry which is preliminary data.</text>
</comment>
<evidence type="ECO:0000256" key="11">
    <source>
        <dbReference type="HAMAP-Rule" id="MF_01209"/>
    </source>
</evidence>
<proteinExistence type="inferred from homology"/>
<dbReference type="GO" id="GO:0004359">
    <property type="term" value="F:glutaminase activity"/>
    <property type="evidence" value="ECO:0007669"/>
    <property type="project" value="RHEA"/>
</dbReference>
<dbReference type="GO" id="GO:0006526">
    <property type="term" value="P:L-arginine biosynthetic process"/>
    <property type="evidence" value="ECO:0007669"/>
    <property type="project" value="UniProtKB-UniRule"/>
</dbReference>
<dbReference type="Pfam" id="PF00988">
    <property type="entry name" value="CPSase_sm_chain"/>
    <property type="match status" value="1"/>
</dbReference>
<feature type="active site" evidence="11">
    <location>
        <position position="334"/>
    </location>
</feature>
<dbReference type="GO" id="GO:0044205">
    <property type="term" value="P:'de novo' UMP biosynthetic process"/>
    <property type="evidence" value="ECO:0007669"/>
    <property type="project" value="UniProtKB-UniRule"/>
</dbReference>
<evidence type="ECO:0000313" key="14">
    <source>
        <dbReference type="Proteomes" id="UP000789941"/>
    </source>
</evidence>
<feature type="binding site" evidence="11">
    <location>
        <position position="294"/>
    </location>
    <ligand>
        <name>L-glutamine</name>
        <dbReference type="ChEBI" id="CHEBI:58359"/>
    </ligand>
</feature>
<comment type="pathway">
    <text evidence="1 11">Pyrimidine metabolism; UMP biosynthesis via de novo pathway; (S)-dihydroorotate from bicarbonate: step 1/3.</text>
</comment>
<dbReference type="NCBIfam" id="TIGR01368">
    <property type="entry name" value="CPSaseIIsmall"/>
    <property type="match status" value="1"/>
</dbReference>
<comment type="catalytic activity">
    <reaction evidence="9 11">
        <text>hydrogencarbonate + L-glutamine + 2 ATP + H2O = carbamoyl phosphate + L-glutamate + 2 ADP + phosphate + 2 H(+)</text>
        <dbReference type="Rhea" id="RHEA:18633"/>
        <dbReference type="ChEBI" id="CHEBI:15377"/>
        <dbReference type="ChEBI" id="CHEBI:15378"/>
        <dbReference type="ChEBI" id="CHEBI:17544"/>
        <dbReference type="ChEBI" id="CHEBI:29985"/>
        <dbReference type="ChEBI" id="CHEBI:30616"/>
        <dbReference type="ChEBI" id="CHEBI:43474"/>
        <dbReference type="ChEBI" id="CHEBI:58228"/>
        <dbReference type="ChEBI" id="CHEBI:58359"/>
        <dbReference type="ChEBI" id="CHEBI:456216"/>
        <dbReference type="EC" id="6.3.5.5"/>
    </reaction>
</comment>
<accession>A0A5E4LRR1</accession>
<evidence type="ECO:0000256" key="8">
    <source>
        <dbReference type="ARBA" id="ARBA00022975"/>
    </source>
</evidence>
<dbReference type="UniPathway" id="UPA00068">
    <property type="reaction ID" value="UER00171"/>
</dbReference>
<keyword evidence="13" id="KW-0456">Lyase</keyword>
<protein>
    <recommendedName>
        <fullName evidence="11">Carbamoyl phosphate synthase small chain</fullName>
        <ecNumber evidence="11">6.3.5.5</ecNumber>
    </recommendedName>
    <alternativeName>
        <fullName evidence="11">Carbamoyl phosphate synthetase glutamine chain</fullName>
    </alternativeName>
</protein>
<dbReference type="Proteomes" id="UP000789941">
    <property type="component" value="Unassembled WGS sequence"/>
</dbReference>
<dbReference type="PRINTS" id="PR00097">
    <property type="entry name" value="ANTSNTHASEII"/>
</dbReference>
<dbReference type="AlphaFoldDB" id="A0A5E4LRR1"/>
<dbReference type="InterPro" id="IPR006274">
    <property type="entry name" value="CarbamoylP_synth_ssu"/>
</dbReference>
<feature type="active site" evidence="11">
    <location>
        <position position="332"/>
    </location>
</feature>
<feature type="binding site" evidence="11">
    <location>
        <position position="223"/>
    </location>
    <ligand>
        <name>L-glutamine</name>
        <dbReference type="ChEBI" id="CHEBI:58359"/>
    </ligand>
</feature>
<evidence type="ECO:0000259" key="12">
    <source>
        <dbReference type="SMART" id="SM01097"/>
    </source>
</evidence>
<dbReference type="Gene3D" id="3.40.50.880">
    <property type="match status" value="1"/>
</dbReference>
<evidence type="ECO:0000256" key="9">
    <source>
        <dbReference type="ARBA" id="ARBA00048816"/>
    </source>
</evidence>
<feature type="binding site" evidence="11">
    <location>
        <position position="292"/>
    </location>
    <ligand>
        <name>L-glutamine</name>
        <dbReference type="ChEBI" id="CHEBI:58359"/>
    </ligand>
</feature>
<sequence>MKAVLALKDGTVIHGIGFGAKTEMLGELVFNTSMMGYQEALTDPSYGGQILLMTYPLIGNYGTNKTDQESDKIHTSGFAIRERSEDFEHKDAQKNLDNFLKDHGVPGICGIDTRFIVRHIRDKGVMPAILATSENELDVKSLINKMQKFDYSAIDFVSKTSTKTKQIFGKNNKKKIALIDYGVKMGIVRQLVERDCQVLLLPSSSTAHDVEAIEPDGILLSNGPGDPAILTDAHKTIKALEGYCPIFGICLGHQLLAHAFGGDTYKLKFGHRGSNHAVMDVKTKRTYITTQNHGFAVDKIPDKFELTQINVNDKSVEGMRSDSKNIFSVQYHPEACPGPHDTRFLFDEFLKMI</sequence>
<dbReference type="GO" id="GO:0006541">
    <property type="term" value="P:glutamine metabolic process"/>
    <property type="evidence" value="ECO:0007669"/>
    <property type="project" value="InterPro"/>
</dbReference>
<dbReference type="InterPro" id="IPR002474">
    <property type="entry name" value="CarbamoylP_synth_ssu_N"/>
</dbReference>
<dbReference type="PANTHER" id="PTHR43418">
    <property type="entry name" value="MULTIFUNCTIONAL TRYPTOPHAN BIOSYNTHESIS PROTEIN-RELATED"/>
    <property type="match status" value="1"/>
</dbReference>
<evidence type="ECO:0000256" key="3">
    <source>
        <dbReference type="ARBA" id="ARBA00007800"/>
    </source>
</evidence>
<feature type="binding site" evidence="11">
    <location>
        <position position="45"/>
    </location>
    <ligand>
        <name>L-glutamine</name>
        <dbReference type="ChEBI" id="CHEBI:58359"/>
    </ligand>
</feature>
<dbReference type="PANTHER" id="PTHR43418:SF7">
    <property type="entry name" value="CARBAMOYL-PHOSPHATE SYNTHASE SMALL CHAIN"/>
    <property type="match status" value="1"/>
</dbReference>
<comment type="subunit">
    <text evidence="11">Composed of two chains; the small (or glutamine) chain promotes the hydrolysis of glutamine to ammonia, which is used by the large (or ammonia) chain to synthesize carbamoyl phosphate. Tetramer of heterodimers (alpha,beta)4.</text>
</comment>
<comment type="catalytic activity">
    <reaction evidence="10 11">
        <text>L-glutamine + H2O = L-glutamate + NH4(+)</text>
        <dbReference type="Rhea" id="RHEA:15889"/>
        <dbReference type="ChEBI" id="CHEBI:15377"/>
        <dbReference type="ChEBI" id="CHEBI:28938"/>
        <dbReference type="ChEBI" id="CHEBI:29985"/>
        <dbReference type="ChEBI" id="CHEBI:58359"/>
    </reaction>
</comment>
<evidence type="ECO:0000256" key="10">
    <source>
        <dbReference type="ARBA" id="ARBA00049285"/>
    </source>
</evidence>
<reference evidence="13 14" key="1">
    <citation type="submission" date="2019-08" db="EMBL/GenBank/DDBJ databases">
        <authorList>
            <person name="Vazquez-Campos X."/>
        </authorList>
    </citation>
    <scope>NUCLEOTIDE SEQUENCE [LARGE SCALE GENOMIC DNA]</scope>
    <source>
        <strain evidence="13">LFW-283_2</strain>
    </source>
</reference>
<dbReference type="GO" id="GO:0016829">
    <property type="term" value="F:lyase activity"/>
    <property type="evidence" value="ECO:0007669"/>
    <property type="project" value="UniProtKB-KW"/>
</dbReference>
<name>A0A5E4LRR1_9ARCH</name>
<dbReference type="UniPathway" id="UPA00070">
    <property type="reaction ID" value="UER00115"/>
</dbReference>
<keyword evidence="6 11" id="KW-0067">ATP-binding</keyword>
<dbReference type="CDD" id="cd01744">
    <property type="entry name" value="GATase1_CPSase"/>
    <property type="match status" value="1"/>
</dbReference>
<dbReference type="InterPro" id="IPR050472">
    <property type="entry name" value="Anth_synth/Amidotransfase"/>
</dbReference>
<dbReference type="EC" id="6.3.5.5" evidence="11"/>
<evidence type="ECO:0000256" key="2">
    <source>
        <dbReference type="ARBA" id="ARBA00005077"/>
    </source>
</evidence>
<feature type="region of interest" description="CPSase" evidence="11">
    <location>
        <begin position="1"/>
        <end position="174"/>
    </location>
</feature>
<gene>
    <name evidence="13" type="primary">trpG_1</name>
    <name evidence="11" type="synonym">carA</name>
    <name evidence="13" type="ORF">LFW2832_00515</name>
</gene>
<dbReference type="PROSITE" id="PS51273">
    <property type="entry name" value="GATASE_TYPE_1"/>
    <property type="match status" value="1"/>
</dbReference>
<dbReference type="PRINTS" id="PR00096">
    <property type="entry name" value="GATASE"/>
</dbReference>
<dbReference type="SUPFAM" id="SSF52317">
    <property type="entry name" value="Class I glutamine amidotransferase-like"/>
    <property type="match status" value="1"/>
</dbReference>
<feature type="binding site" evidence="11">
    <location>
        <position position="225"/>
    </location>
    <ligand>
        <name>L-glutamine</name>
        <dbReference type="ChEBI" id="CHEBI:58359"/>
    </ligand>
</feature>
<dbReference type="GO" id="GO:0005524">
    <property type="term" value="F:ATP binding"/>
    <property type="evidence" value="ECO:0007669"/>
    <property type="project" value="UniProtKB-UniRule"/>
</dbReference>
<dbReference type="GO" id="GO:0004088">
    <property type="term" value="F:carbamoyl-phosphate synthase (glutamine-hydrolyzing) activity"/>
    <property type="evidence" value="ECO:0007669"/>
    <property type="project" value="UniProtKB-UniRule"/>
</dbReference>
<dbReference type="NCBIfam" id="NF009475">
    <property type="entry name" value="PRK12838.1"/>
    <property type="match status" value="1"/>
</dbReference>
<dbReference type="InterPro" id="IPR029062">
    <property type="entry name" value="Class_I_gatase-like"/>
</dbReference>
<dbReference type="InterPro" id="IPR017926">
    <property type="entry name" value="GATASE"/>
</dbReference>
<keyword evidence="11" id="KW-0028">Amino-acid biosynthesis</keyword>
<feature type="domain" description="Carbamoyl-phosphate synthase small subunit N-terminal" evidence="12">
    <location>
        <begin position="1"/>
        <end position="131"/>
    </location>
</feature>
<dbReference type="GO" id="GO:0006207">
    <property type="term" value="P:'de novo' pyrimidine nucleobase biosynthetic process"/>
    <property type="evidence" value="ECO:0007669"/>
    <property type="project" value="InterPro"/>
</dbReference>
<evidence type="ECO:0000256" key="1">
    <source>
        <dbReference type="ARBA" id="ARBA00004812"/>
    </source>
</evidence>
<comment type="pathway">
    <text evidence="2 11">Amino-acid biosynthesis; L-arginine biosynthesis; carbamoyl phosphate from bicarbonate: step 1/1.</text>
</comment>
<evidence type="ECO:0000256" key="6">
    <source>
        <dbReference type="ARBA" id="ARBA00022840"/>
    </source>
</evidence>
<organism evidence="13 14">
    <name type="scientific">Candidatus Bilamarchaeum dharawalense</name>
    <dbReference type="NCBI Taxonomy" id="2885759"/>
    <lineage>
        <taxon>Archaea</taxon>
        <taxon>Candidatus Micrarchaeota</taxon>
        <taxon>Candidatus Micrarchaeia</taxon>
        <taxon>Candidatus Anstonellales</taxon>
        <taxon>Candidatus Bilamarchaeaceae</taxon>
        <taxon>Candidatus Bilamarchaeum</taxon>
    </lineage>
</organism>
<feature type="active site" description="Nucleophile" evidence="11">
    <location>
        <position position="250"/>
    </location>
</feature>
<dbReference type="Gene3D" id="3.50.30.20">
    <property type="entry name" value="Carbamoyl-phosphate synthase small subunit, N-terminal domain"/>
    <property type="match status" value="1"/>
</dbReference>
<dbReference type="InterPro" id="IPR035686">
    <property type="entry name" value="CPSase_GATase1"/>
</dbReference>
<dbReference type="SUPFAM" id="SSF52021">
    <property type="entry name" value="Carbamoyl phosphate synthetase, small subunit N-terminal domain"/>
    <property type="match status" value="1"/>
</dbReference>
<keyword evidence="4 11" id="KW-0436">Ligase</keyword>
<evidence type="ECO:0000313" key="13">
    <source>
        <dbReference type="EMBL" id="VVC03763.1"/>
    </source>
</evidence>
<keyword evidence="5 11" id="KW-0547">Nucleotide-binding</keyword>
<comment type="similarity">
    <text evidence="3 11">Belongs to the CarA family.</text>
</comment>
<dbReference type="InterPro" id="IPR036480">
    <property type="entry name" value="CarbP_synth_ssu_N_sf"/>
</dbReference>